<keyword evidence="1" id="KW-0472">Membrane</keyword>
<dbReference type="EMBL" id="SEWY01000002">
    <property type="protein sequence ID" value="TBH74528.1"/>
    <property type="molecule type" value="Genomic_DNA"/>
</dbReference>
<keyword evidence="1" id="KW-0812">Transmembrane</keyword>
<comment type="caution">
    <text evidence="2">The sequence shown here is derived from an EMBL/GenBank/DDBJ whole genome shotgun (WGS) entry which is preliminary data.</text>
</comment>
<organism evidence="2 3">
    <name type="scientific">Aquirufa antheringensis</name>
    <dbReference type="NCBI Taxonomy" id="2516559"/>
    <lineage>
        <taxon>Bacteria</taxon>
        <taxon>Pseudomonadati</taxon>
        <taxon>Bacteroidota</taxon>
        <taxon>Cytophagia</taxon>
        <taxon>Cytophagales</taxon>
        <taxon>Flectobacillaceae</taxon>
        <taxon>Aquirufa</taxon>
    </lineage>
</organism>
<reference evidence="2 3" key="1">
    <citation type="submission" date="2019-02" db="EMBL/GenBank/DDBJ databases">
        <title>Genome of a new Bacteroidetes strain.</title>
        <authorList>
            <person name="Pitt A."/>
        </authorList>
    </citation>
    <scope>NUCLEOTIDE SEQUENCE [LARGE SCALE GENOMIC DNA]</scope>
    <source>
        <strain evidence="2 3">103A-SOEBACH</strain>
    </source>
</reference>
<dbReference type="AlphaFoldDB" id="A0A4Q9BH06"/>
<accession>A0A4Q9BH06</accession>
<gene>
    <name evidence="2" type="ORF">EWU20_05130</name>
</gene>
<dbReference type="Proteomes" id="UP000293583">
    <property type="component" value="Unassembled WGS sequence"/>
</dbReference>
<protein>
    <submittedName>
        <fullName evidence="2">Uncharacterized protein</fullName>
    </submittedName>
</protein>
<keyword evidence="3" id="KW-1185">Reference proteome</keyword>
<evidence type="ECO:0000313" key="2">
    <source>
        <dbReference type="EMBL" id="TBH74528.1"/>
    </source>
</evidence>
<keyword evidence="1" id="KW-1133">Transmembrane helix</keyword>
<feature type="transmembrane region" description="Helical" evidence="1">
    <location>
        <begin position="41"/>
        <end position="57"/>
    </location>
</feature>
<proteinExistence type="predicted"/>
<dbReference type="RefSeq" id="WP_130922978.1">
    <property type="nucleotide sequence ID" value="NZ_JAANOM010000001.1"/>
</dbReference>
<name>A0A4Q9BH06_9BACT</name>
<feature type="transmembrane region" description="Helical" evidence="1">
    <location>
        <begin position="12"/>
        <end position="29"/>
    </location>
</feature>
<feature type="transmembrane region" description="Helical" evidence="1">
    <location>
        <begin position="63"/>
        <end position="82"/>
    </location>
</feature>
<evidence type="ECO:0000313" key="3">
    <source>
        <dbReference type="Proteomes" id="UP000293583"/>
    </source>
</evidence>
<evidence type="ECO:0000256" key="1">
    <source>
        <dbReference type="SAM" id="Phobius"/>
    </source>
</evidence>
<sequence>MENTLSLYLKKYGIAAGILVDQLICIFILHRGQDYESSKMYVHLGTLVLVAFIWIKYPEYQRIHWKAMLAIAILLLIFYFLIAR</sequence>